<keyword evidence="2" id="KW-1185">Reference proteome</keyword>
<accession>A0AA88LB35</accession>
<name>A0AA88LB35_ARTSF</name>
<protein>
    <recommendedName>
        <fullName evidence="3">Reverse transcriptase domain-containing protein</fullName>
    </recommendedName>
</protein>
<evidence type="ECO:0008006" key="3">
    <source>
        <dbReference type="Google" id="ProtNLM"/>
    </source>
</evidence>
<organism evidence="1 2">
    <name type="scientific">Artemia franciscana</name>
    <name type="common">Brine shrimp</name>
    <name type="synonym">Artemia sanfranciscana</name>
    <dbReference type="NCBI Taxonomy" id="6661"/>
    <lineage>
        <taxon>Eukaryota</taxon>
        <taxon>Metazoa</taxon>
        <taxon>Ecdysozoa</taxon>
        <taxon>Arthropoda</taxon>
        <taxon>Crustacea</taxon>
        <taxon>Branchiopoda</taxon>
        <taxon>Anostraca</taxon>
        <taxon>Artemiidae</taxon>
        <taxon>Artemia</taxon>
    </lineage>
</organism>
<dbReference type="AlphaFoldDB" id="A0AA88LB35"/>
<comment type="caution">
    <text evidence="1">The sequence shown here is derived from an EMBL/GenBank/DDBJ whole genome shotgun (WGS) entry which is preliminary data.</text>
</comment>
<dbReference type="EMBL" id="JAVRJZ010000009">
    <property type="protein sequence ID" value="KAK2718871.1"/>
    <property type="molecule type" value="Genomic_DNA"/>
</dbReference>
<reference evidence="1" key="1">
    <citation type="submission" date="2023-07" db="EMBL/GenBank/DDBJ databases">
        <title>Chromosome-level genome assembly of Artemia franciscana.</title>
        <authorList>
            <person name="Jo E."/>
        </authorList>
    </citation>
    <scope>NUCLEOTIDE SEQUENCE</scope>
    <source>
        <tissue evidence="1">Whole body</tissue>
    </source>
</reference>
<gene>
    <name evidence="1" type="ORF">QYM36_006023</name>
</gene>
<dbReference type="Proteomes" id="UP001187531">
    <property type="component" value="Unassembled WGS sequence"/>
</dbReference>
<proteinExistence type="predicted"/>
<sequence length="104" mass="11555">MGREVQASLGGSYSEFKIKSYDIGLLQGAVLIPLLFSVYCHDISLENVLGAELFLHTDDIAGAVKLNRQGIVVAEHVRFLGVVFDQKMTWKPHLDELIGSLKQR</sequence>
<evidence type="ECO:0000313" key="2">
    <source>
        <dbReference type="Proteomes" id="UP001187531"/>
    </source>
</evidence>
<evidence type="ECO:0000313" key="1">
    <source>
        <dbReference type="EMBL" id="KAK2718871.1"/>
    </source>
</evidence>